<proteinExistence type="inferred from homology"/>
<dbReference type="CDD" id="cd18774">
    <property type="entry name" value="PDC2_HK_sensor"/>
    <property type="match status" value="1"/>
</dbReference>
<dbReference type="Proteomes" id="UP000595897">
    <property type="component" value="Chromosome"/>
</dbReference>
<dbReference type="SUPFAM" id="SSF58104">
    <property type="entry name" value="Methyl-accepting chemotaxis protein (MCP) signaling domain"/>
    <property type="match status" value="1"/>
</dbReference>
<dbReference type="SMART" id="SM00283">
    <property type="entry name" value="MA"/>
    <property type="match status" value="1"/>
</dbReference>
<feature type="transmembrane region" description="Helical" evidence="6">
    <location>
        <begin position="359"/>
        <end position="379"/>
    </location>
</feature>
<dbReference type="EMBL" id="AP024169">
    <property type="protein sequence ID" value="BCN32150.1"/>
    <property type="molecule type" value="Genomic_DNA"/>
</dbReference>
<dbReference type="SMART" id="SM00304">
    <property type="entry name" value="HAMP"/>
    <property type="match status" value="1"/>
</dbReference>
<keyword evidence="10" id="KW-1185">Reference proteome</keyword>
<dbReference type="AlphaFoldDB" id="A0A7R7EP64"/>
<sequence>MKISEVMKKKTAMTKDKVIKKEKEPDKKNTEKKILKKKKTEKSKMVKTSTERSKEKGKGLNINHKSINFNSIRAKLLVVSITPVLLIVLLGVISYSKASKAIISNYEKSTLSTIESTGKYMTLQFDNIDAKVLQYLSDSQLKDYYSGTNETDTINNLKQYRELQASLAAAQVADKNIYTIHVFGKRGNGISLTNYLPKSIYNDYTASEDGKVWEDNSVYAYWTGEHKFLDKITKEDPQKYAISVTRKFMGSNGFMVFDIKRSAIEGTLKSLDLGKGSIISFITADGKETLANTDKTSVFGKLSYYKESVKSKNTTDSTYEKYNNKEYLYLYTKIGDTGATLCSLVPKDMILKQANSIKYITIIIVLVASIIAVFAGTLVSSNITKALSKFNRSLEKVGQGDLTVTFDENRHDEFGLLGKSIADMISNMRNLIKEVYSVSNKVSESANEVSVSSEHILIASKDISTAVDEISTGVVQQASDSESCLHQMGTLSEKINLVSDNTNEIDRIAVNTKETVAKGFEIIDELNKKSKETTEITGVVINGIEELDKQSRTIEGIVGVINDISAQTNLLSLNASIEAARAGEAGRGFAVVADEIRKLADQSMTAANDIKKIVDDIKNKTQGTVVSAKKAETIVDSQAAALQNTIELFNNINSHVGNLTISLGRISEGVDTIEEAKKDTLEAISSISAVSEESAAATEEVSAIATTQITSVEDMNQLASGLLENAKKLEESVSRFKIEE</sequence>
<keyword evidence="6" id="KW-1133">Transmembrane helix</keyword>
<keyword evidence="6" id="KW-0472">Membrane</keyword>
<comment type="similarity">
    <text evidence="2">Belongs to the methyl-accepting chemotaxis (MCP) protein family.</text>
</comment>
<evidence type="ECO:0000256" key="5">
    <source>
        <dbReference type="SAM" id="MobiDB-lite"/>
    </source>
</evidence>
<feature type="transmembrane region" description="Helical" evidence="6">
    <location>
        <begin position="76"/>
        <end position="95"/>
    </location>
</feature>
<evidence type="ECO:0000313" key="9">
    <source>
        <dbReference type="EMBL" id="BCN32150.1"/>
    </source>
</evidence>
<accession>A0A7R7EP64</accession>
<evidence type="ECO:0000256" key="1">
    <source>
        <dbReference type="ARBA" id="ARBA00023224"/>
    </source>
</evidence>
<dbReference type="InterPro" id="IPR004089">
    <property type="entry name" value="MCPsignal_dom"/>
</dbReference>
<keyword evidence="6" id="KW-0812">Transmembrane</keyword>
<evidence type="ECO:0000259" key="8">
    <source>
        <dbReference type="PROSITE" id="PS50885"/>
    </source>
</evidence>
<keyword evidence="1 3" id="KW-0807">Transducer</keyword>
<feature type="domain" description="HAMP" evidence="8">
    <location>
        <begin position="381"/>
        <end position="433"/>
    </location>
</feature>
<keyword evidence="4" id="KW-0175">Coiled coil</keyword>
<dbReference type="PROSITE" id="PS50885">
    <property type="entry name" value="HAMP"/>
    <property type="match status" value="1"/>
</dbReference>
<dbReference type="Gene3D" id="3.30.450.20">
    <property type="entry name" value="PAS domain"/>
    <property type="match status" value="1"/>
</dbReference>
<dbReference type="CDD" id="cd06225">
    <property type="entry name" value="HAMP"/>
    <property type="match status" value="1"/>
</dbReference>
<dbReference type="PANTHER" id="PTHR32089">
    <property type="entry name" value="METHYL-ACCEPTING CHEMOTAXIS PROTEIN MCPB"/>
    <property type="match status" value="1"/>
</dbReference>
<dbReference type="GO" id="GO:0007165">
    <property type="term" value="P:signal transduction"/>
    <property type="evidence" value="ECO:0007669"/>
    <property type="project" value="UniProtKB-KW"/>
</dbReference>
<feature type="coiled-coil region" evidence="4">
    <location>
        <begin position="712"/>
        <end position="739"/>
    </location>
</feature>
<dbReference type="Gene3D" id="1.10.287.950">
    <property type="entry name" value="Methyl-accepting chemotaxis protein"/>
    <property type="match status" value="1"/>
</dbReference>
<evidence type="ECO:0000256" key="6">
    <source>
        <dbReference type="SAM" id="Phobius"/>
    </source>
</evidence>
<protein>
    <submittedName>
        <fullName evidence="9">Methyl-accepting chemotaxis protein</fullName>
    </submittedName>
</protein>
<feature type="region of interest" description="Disordered" evidence="5">
    <location>
        <begin position="1"/>
        <end position="57"/>
    </location>
</feature>
<evidence type="ECO:0000313" key="10">
    <source>
        <dbReference type="Proteomes" id="UP000595897"/>
    </source>
</evidence>
<dbReference type="PROSITE" id="PS50111">
    <property type="entry name" value="CHEMOTAXIS_TRANSDUC_2"/>
    <property type="match status" value="1"/>
</dbReference>
<organism evidence="9 10">
    <name type="scientific">Anaeromicropila herbilytica</name>
    <dbReference type="NCBI Taxonomy" id="2785025"/>
    <lineage>
        <taxon>Bacteria</taxon>
        <taxon>Bacillati</taxon>
        <taxon>Bacillota</taxon>
        <taxon>Clostridia</taxon>
        <taxon>Lachnospirales</taxon>
        <taxon>Lachnospiraceae</taxon>
        <taxon>Anaeromicropila</taxon>
    </lineage>
</organism>
<reference evidence="9 10" key="1">
    <citation type="submission" date="2020-11" db="EMBL/GenBank/DDBJ databases">
        <title>Draft genome sequencing of a Lachnospiraceae strain isolated from anoxic soil subjected to BSD treatment.</title>
        <authorList>
            <person name="Uek A."/>
            <person name="Tonouchi A."/>
        </authorList>
    </citation>
    <scope>NUCLEOTIDE SEQUENCE [LARGE SCALE GENOMIC DNA]</scope>
    <source>
        <strain evidence="9 10">TB5</strain>
    </source>
</reference>
<dbReference type="CDD" id="cd11386">
    <property type="entry name" value="MCP_signal"/>
    <property type="match status" value="1"/>
</dbReference>
<dbReference type="KEGG" id="ahb:bsdtb5_34450"/>
<evidence type="ECO:0000259" key="7">
    <source>
        <dbReference type="PROSITE" id="PS50111"/>
    </source>
</evidence>
<dbReference type="Pfam" id="PF00672">
    <property type="entry name" value="HAMP"/>
    <property type="match status" value="1"/>
</dbReference>
<dbReference type="GO" id="GO:0016020">
    <property type="term" value="C:membrane"/>
    <property type="evidence" value="ECO:0007669"/>
    <property type="project" value="InterPro"/>
</dbReference>
<dbReference type="PANTHER" id="PTHR32089:SF114">
    <property type="entry name" value="METHYL-ACCEPTING CHEMOTAXIS PROTEIN MCPB"/>
    <property type="match status" value="1"/>
</dbReference>
<evidence type="ECO:0000256" key="4">
    <source>
        <dbReference type="SAM" id="Coils"/>
    </source>
</evidence>
<dbReference type="Gene3D" id="1.10.8.500">
    <property type="entry name" value="HAMP domain in histidine kinase"/>
    <property type="match status" value="1"/>
</dbReference>
<name>A0A7R7EP64_9FIRM</name>
<feature type="compositionally biased region" description="Basic and acidic residues" evidence="5">
    <location>
        <begin position="1"/>
        <end position="33"/>
    </location>
</feature>
<dbReference type="Pfam" id="PF00015">
    <property type="entry name" value="MCPsignal"/>
    <property type="match status" value="1"/>
</dbReference>
<feature type="domain" description="Methyl-accepting transducer" evidence="7">
    <location>
        <begin position="452"/>
        <end position="702"/>
    </location>
</feature>
<dbReference type="RefSeq" id="WP_271713220.1">
    <property type="nucleotide sequence ID" value="NZ_AP024169.1"/>
</dbReference>
<evidence type="ECO:0000256" key="2">
    <source>
        <dbReference type="ARBA" id="ARBA00029447"/>
    </source>
</evidence>
<dbReference type="InterPro" id="IPR003660">
    <property type="entry name" value="HAMP_dom"/>
</dbReference>
<evidence type="ECO:0000256" key="3">
    <source>
        <dbReference type="PROSITE-ProRule" id="PRU00284"/>
    </source>
</evidence>
<gene>
    <name evidence="9" type="ORF">bsdtb5_34450</name>
</gene>